<evidence type="ECO:0000313" key="1">
    <source>
        <dbReference type="EMBL" id="MBX08869.1"/>
    </source>
</evidence>
<sequence length="32" mass="3568">MPFVYSSLILIWPTSEARSLAMKPSWSVATPT</sequence>
<accession>A0A2P2KT20</accession>
<dbReference type="EMBL" id="GGEC01028385">
    <property type="protein sequence ID" value="MBX08869.1"/>
    <property type="molecule type" value="Transcribed_RNA"/>
</dbReference>
<dbReference type="AlphaFoldDB" id="A0A2P2KT20"/>
<proteinExistence type="predicted"/>
<reference evidence="1" key="1">
    <citation type="submission" date="2018-02" db="EMBL/GenBank/DDBJ databases">
        <title>Rhizophora mucronata_Transcriptome.</title>
        <authorList>
            <person name="Meera S.P."/>
            <person name="Sreeshan A."/>
            <person name="Augustine A."/>
        </authorList>
    </citation>
    <scope>NUCLEOTIDE SEQUENCE</scope>
    <source>
        <tissue evidence="1">Leaf</tissue>
    </source>
</reference>
<organism evidence="1">
    <name type="scientific">Rhizophora mucronata</name>
    <name type="common">Asiatic mangrove</name>
    <dbReference type="NCBI Taxonomy" id="61149"/>
    <lineage>
        <taxon>Eukaryota</taxon>
        <taxon>Viridiplantae</taxon>
        <taxon>Streptophyta</taxon>
        <taxon>Embryophyta</taxon>
        <taxon>Tracheophyta</taxon>
        <taxon>Spermatophyta</taxon>
        <taxon>Magnoliopsida</taxon>
        <taxon>eudicotyledons</taxon>
        <taxon>Gunneridae</taxon>
        <taxon>Pentapetalae</taxon>
        <taxon>rosids</taxon>
        <taxon>fabids</taxon>
        <taxon>Malpighiales</taxon>
        <taxon>Rhizophoraceae</taxon>
        <taxon>Rhizophora</taxon>
    </lineage>
</organism>
<name>A0A2P2KT20_RHIMU</name>
<protein>
    <submittedName>
        <fullName evidence="1">Uncharacterized protein</fullName>
    </submittedName>
</protein>